<feature type="domain" description="Cytochrome c-type biogenesis protein CcmF C-terminal" evidence="12">
    <location>
        <begin position="316"/>
        <end position="638"/>
    </location>
</feature>
<dbReference type="InterPro" id="IPR002541">
    <property type="entry name" value="Cyt_c_assembly"/>
</dbReference>
<evidence type="ECO:0000256" key="4">
    <source>
        <dbReference type="ARBA" id="ARBA00022519"/>
    </source>
</evidence>
<feature type="transmembrane region" description="Helical" evidence="10">
    <location>
        <begin position="491"/>
        <end position="516"/>
    </location>
</feature>
<evidence type="ECO:0000256" key="3">
    <source>
        <dbReference type="ARBA" id="ARBA00022475"/>
    </source>
</evidence>
<feature type="transmembrane region" description="Helical" evidence="10">
    <location>
        <begin position="274"/>
        <end position="294"/>
    </location>
</feature>
<evidence type="ECO:0000256" key="9">
    <source>
        <dbReference type="ARBA" id="ARBA00037230"/>
    </source>
</evidence>
<dbReference type="GO" id="GO:0017004">
    <property type="term" value="P:cytochrome complex assembly"/>
    <property type="evidence" value="ECO:0007669"/>
    <property type="project" value="UniProtKB-KW"/>
</dbReference>
<proteinExistence type="inferred from homology"/>
<gene>
    <name evidence="13" type="ORF">C8N29_10794</name>
</gene>
<feature type="transmembrane region" description="Helical" evidence="10">
    <location>
        <begin position="616"/>
        <end position="635"/>
    </location>
</feature>
<sequence length="657" mass="72150">MIAELGHFALVLALVIAFLQASLPLYGVYKANLSLQGLARSAAFLQAACLLLSFAGLTYAFLVNDFSIDYVARQSNTLLPDYYKVSAVWGGHEGSLLLWVLVLALWGSAVALFSRSLPREMVARVLSIMGMVSVALIAFILVTSNPFNRILPDFPIDGADLNPLLQDPGLIIHPPMLYMGYVGFTVPFAFAMAGLLGGRLDSAWARWSRPWTVAAWCFLTLGIALGSWWAYYELGWGGWWFWDPVENASFMPWLAGTALIHSLAVSEKRGVFKAWTVMLAIIAFALSLLGTFLVRSGVLTSVHAFASDPARGMFVLAILTVVIGASLLTFALRASHLNSESRYQAVSRESFLLINNLLLITATTVVLLGTLFPLIADAFKLGKISVGAPYFNALFVPLSLVLMFFIALGPLSNWKRHRLADFAPLWKIAVISMALGIVLPLFIFGYNTLKVGISLSLAAWVSLAMVRDIYLKAATAKQGLWAGLARLSRSYYGMQVAHLGLVITVVGVALTATYSIERDIRLGAGDSVEVGPYHFDWQGVRDYQGPNFNATQAEINVLQAGELVAVLRPEKRLYVVQNRSMTEAAIDASLFRDIYVAMGEPLDNNQWAVRVYYKPFVRWLWLGAIFMAVGGAIAMTDRRYRLAKKTSDAFVHGVTTK</sequence>
<feature type="transmembrane region" description="Helical" evidence="10">
    <location>
        <begin position="96"/>
        <end position="114"/>
    </location>
</feature>
<feature type="transmembrane region" description="Helical" evidence="10">
    <location>
        <begin position="121"/>
        <end position="142"/>
    </location>
</feature>
<feature type="transmembrane region" description="Helical" evidence="10">
    <location>
        <begin position="6"/>
        <end position="29"/>
    </location>
</feature>
<keyword evidence="14" id="KW-1185">Reference proteome</keyword>
<dbReference type="Proteomes" id="UP000244223">
    <property type="component" value="Unassembled WGS sequence"/>
</dbReference>
<keyword evidence="7 10" id="KW-1133">Transmembrane helix</keyword>
<dbReference type="PANTHER" id="PTHR43653">
    <property type="entry name" value="CYTOCHROME C ASSEMBLY PROTEIN-RELATED"/>
    <property type="match status" value="1"/>
</dbReference>
<dbReference type="NCBIfam" id="NF007691">
    <property type="entry name" value="PRK10369.1"/>
    <property type="match status" value="1"/>
</dbReference>
<dbReference type="Pfam" id="PF16327">
    <property type="entry name" value="CcmF_C"/>
    <property type="match status" value="1"/>
</dbReference>
<organism evidence="13 14">
    <name type="scientific">Agitococcus lubricus</name>
    <dbReference type="NCBI Taxonomy" id="1077255"/>
    <lineage>
        <taxon>Bacteria</taxon>
        <taxon>Pseudomonadati</taxon>
        <taxon>Pseudomonadota</taxon>
        <taxon>Gammaproteobacteria</taxon>
        <taxon>Moraxellales</taxon>
        <taxon>Moraxellaceae</taxon>
        <taxon>Agitococcus</taxon>
    </lineage>
</organism>
<feature type="transmembrane region" description="Helical" evidence="10">
    <location>
        <begin position="314"/>
        <end position="332"/>
    </location>
</feature>
<evidence type="ECO:0000259" key="11">
    <source>
        <dbReference type="Pfam" id="PF01578"/>
    </source>
</evidence>
<dbReference type="OrthoDB" id="9761451at2"/>
<dbReference type="GO" id="GO:0020037">
    <property type="term" value="F:heme binding"/>
    <property type="evidence" value="ECO:0007669"/>
    <property type="project" value="InterPro"/>
</dbReference>
<feature type="transmembrane region" description="Helical" evidence="10">
    <location>
        <begin position="41"/>
        <end position="62"/>
    </location>
</feature>
<keyword evidence="3" id="KW-1003">Cell membrane</keyword>
<evidence type="ECO:0000256" key="8">
    <source>
        <dbReference type="ARBA" id="ARBA00023136"/>
    </source>
</evidence>
<dbReference type="InterPro" id="IPR032523">
    <property type="entry name" value="CcmF_C"/>
</dbReference>
<evidence type="ECO:0000259" key="12">
    <source>
        <dbReference type="Pfam" id="PF16327"/>
    </source>
</evidence>
<keyword evidence="6" id="KW-0201">Cytochrome c-type biogenesis</keyword>
<keyword evidence="5 10" id="KW-0812">Transmembrane</keyword>
<feature type="transmembrane region" description="Helical" evidence="10">
    <location>
        <begin position="250"/>
        <end position="267"/>
    </location>
</feature>
<dbReference type="AlphaFoldDB" id="A0A2T5IZI2"/>
<evidence type="ECO:0000256" key="2">
    <source>
        <dbReference type="ARBA" id="ARBA00009186"/>
    </source>
</evidence>
<evidence type="ECO:0000256" key="6">
    <source>
        <dbReference type="ARBA" id="ARBA00022748"/>
    </source>
</evidence>
<feature type="transmembrane region" description="Helical" evidence="10">
    <location>
        <begin position="388"/>
        <end position="411"/>
    </location>
</feature>
<comment type="subcellular location">
    <subcellularLocation>
        <location evidence="1">Cell inner membrane</location>
        <topology evidence="1">Multi-pass membrane protein</topology>
    </subcellularLocation>
</comment>
<comment type="similarity">
    <text evidence="2">Belongs to the CcmF/CycK/Ccl1/NrfE/CcsA family.</text>
</comment>
<dbReference type="EMBL" id="QAON01000007">
    <property type="protein sequence ID" value="PTQ89361.1"/>
    <property type="molecule type" value="Genomic_DNA"/>
</dbReference>
<feature type="transmembrane region" description="Helical" evidence="10">
    <location>
        <begin position="210"/>
        <end position="230"/>
    </location>
</feature>
<dbReference type="PRINTS" id="PR01411">
    <property type="entry name" value="CCMFBIOGNSIS"/>
</dbReference>
<keyword evidence="8 10" id="KW-0472">Membrane</keyword>
<evidence type="ECO:0000256" key="10">
    <source>
        <dbReference type="SAM" id="Phobius"/>
    </source>
</evidence>
<comment type="function">
    <text evidence="9">Required for the biogenesis of c-type cytochromes. Possible subunit of a heme lyase.</text>
</comment>
<dbReference type="GO" id="GO:0015232">
    <property type="term" value="F:heme transmembrane transporter activity"/>
    <property type="evidence" value="ECO:0007669"/>
    <property type="project" value="InterPro"/>
</dbReference>
<reference evidence="13 14" key="1">
    <citation type="submission" date="2018-04" db="EMBL/GenBank/DDBJ databases">
        <title>Genomic Encyclopedia of Archaeal and Bacterial Type Strains, Phase II (KMG-II): from individual species to whole genera.</title>
        <authorList>
            <person name="Goeker M."/>
        </authorList>
    </citation>
    <scope>NUCLEOTIDE SEQUENCE [LARGE SCALE GENOMIC DNA]</scope>
    <source>
        <strain evidence="13 14">DSM 5822</strain>
    </source>
</reference>
<dbReference type="PRINTS" id="PR01410">
    <property type="entry name" value="CCBIOGENESIS"/>
</dbReference>
<dbReference type="NCBIfam" id="TIGR00353">
    <property type="entry name" value="nrfE"/>
    <property type="match status" value="1"/>
</dbReference>
<feature type="domain" description="Cytochrome c assembly protein" evidence="11">
    <location>
        <begin position="89"/>
        <end position="296"/>
    </location>
</feature>
<evidence type="ECO:0000313" key="13">
    <source>
        <dbReference type="EMBL" id="PTQ89361.1"/>
    </source>
</evidence>
<dbReference type="InterPro" id="IPR003567">
    <property type="entry name" value="Cyt_c_biogenesis"/>
</dbReference>
<feature type="transmembrane region" description="Helical" evidence="10">
    <location>
        <begin position="353"/>
        <end position="376"/>
    </location>
</feature>
<evidence type="ECO:0000256" key="5">
    <source>
        <dbReference type="ARBA" id="ARBA00022692"/>
    </source>
</evidence>
<feature type="transmembrane region" description="Helical" evidence="10">
    <location>
        <begin position="178"/>
        <end position="198"/>
    </location>
</feature>
<protein>
    <submittedName>
        <fullName evidence="13">Cytochrome c-type biogenesis protein CcmF</fullName>
    </submittedName>
</protein>
<dbReference type="InterPro" id="IPR003568">
    <property type="entry name" value="Cyt_c_biogenesis_CcmF"/>
</dbReference>
<dbReference type="Pfam" id="PF01578">
    <property type="entry name" value="Cytochrom_C_asm"/>
    <property type="match status" value="1"/>
</dbReference>
<feature type="transmembrane region" description="Helical" evidence="10">
    <location>
        <begin position="423"/>
        <end position="445"/>
    </location>
</feature>
<evidence type="ECO:0000313" key="14">
    <source>
        <dbReference type="Proteomes" id="UP000244223"/>
    </source>
</evidence>
<dbReference type="GO" id="GO:0005886">
    <property type="term" value="C:plasma membrane"/>
    <property type="evidence" value="ECO:0007669"/>
    <property type="project" value="UniProtKB-SubCell"/>
</dbReference>
<dbReference type="RefSeq" id="WP_107865687.1">
    <property type="nucleotide sequence ID" value="NZ_QAON01000007.1"/>
</dbReference>
<accession>A0A2T5IZI2</accession>
<keyword evidence="4" id="KW-0997">Cell inner membrane</keyword>
<evidence type="ECO:0000256" key="7">
    <source>
        <dbReference type="ARBA" id="ARBA00022989"/>
    </source>
</evidence>
<name>A0A2T5IZI2_9GAMM</name>
<evidence type="ECO:0000256" key="1">
    <source>
        <dbReference type="ARBA" id="ARBA00004429"/>
    </source>
</evidence>
<comment type="caution">
    <text evidence="13">The sequence shown here is derived from an EMBL/GenBank/DDBJ whole genome shotgun (WGS) entry which is preliminary data.</text>
</comment>
<dbReference type="PANTHER" id="PTHR43653:SF1">
    <property type="entry name" value="CYTOCHROME C-TYPE BIOGENESIS PROTEIN CCMF"/>
    <property type="match status" value="1"/>
</dbReference>